<feature type="compositionally biased region" description="Basic and acidic residues" evidence="1">
    <location>
        <begin position="327"/>
        <end position="350"/>
    </location>
</feature>
<evidence type="ECO:0000256" key="1">
    <source>
        <dbReference type="SAM" id="MobiDB-lite"/>
    </source>
</evidence>
<dbReference type="PANTHER" id="PTHR33371">
    <property type="entry name" value="INTERMEMBRANE PHOSPHOLIPID TRANSPORT SYSTEM BINDING PROTEIN MLAD-RELATED"/>
    <property type="match status" value="1"/>
</dbReference>
<dbReference type="Proteomes" id="UP000183263">
    <property type="component" value="Unassembled WGS sequence"/>
</dbReference>
<dbReference type="InterPro" id="IPR005693">
    <property type="entry name" value="Mce"/>
</dbReference>
<dbReference type="GO" id="GO:0005576">
    <property type="term" value="C:extracellular region"/>
    <property type="evidence" value="ECO:0007669"/>
    <property type="project" value="TreeGrafter"/>
</dbReference>
<keyword evidence="2" id="KW-0472">Membrane</keyword>
<dbReference type="RefSeq" id="WP_072737925.1">
    <property type="nucleotide sequence ID" value="NZ_CP048813.1"/>
</dbReference>
<proteinExistence type="predicted"/>
<evidence type="ECO:0000256" key="2">
    <source>
        <dbReference type="SAM" id="Phobius"/>
    </source>
</evidence>
<evidence type="ECO:0000313" key="6">
    <source>
        <dbReference type="Proteomes" id="UP000183263"/>
    </source>
</evidence>
<feature type="compositionally biased region" description="Polar residues" evidence="1">
    <location>
        <begin position="351"/>
        <end position="361"/>
    </location>
</feature>
<dbReference type="InterPro" id="IPR003399">
    <property type="entry name" value="Mce/MlaD"/>
</dbReference>
<gene>
    <name evidence="5" type="ORF">SAMN05444695_101207</name>
</gene>
<accession>A0A1G7ZSQ9</accession>
<dbReference type="InterPro" id="IPR052336">
    <property type="entry name" value="MlaD_Phospholipid_Transporter"/>
</dbReference>
<evidence type="ECO:0000259" key="4">
    <source>
        <dbReference type="Pfam" id="PF11887"/>
    </source>
</evidence>
<evidence type="ECO:0000313" key="5">
    <source>
        <dbReference type="EMBL" id="SDH11714.1"/>
    </source>
</evidence>
<protein>
    <submittedName>
        <fullName evidence="5">Phospholipid/cholesterol/gamma-HCH transport system substrate-binding protein</fullName>
    </submittedName>
</protein>
<keyword evidence="2" id="KW-1133">Transmembrane helix</keyword>
<feature type="domain" description="Mce/MlaD" evidence="3">
    <location>
        <begin position="42"/>
        <end position="102"/>
    </location>
</feature>
<sequence length="429" mass="45733">MRTSQRTIYFEIVVFVTLAVVCSIYVVRTVGGPDPLGGSFGVVVEMEHATGMPADSEVSYRGVSVGKVDSVVLGDPGDPVELHVRIRHSARIPADATAAINQDAAAPVLKLELESDATAGPYLEDGAVIPGERTSVPVPFGEVLANFDALARTLDPDDLRVLSHELGVGFDGNTTDFATLVDDFSTIVRTLDTNQVNIRSLVDDSRVLFDENEDGIRAIPTIAQSLREITEQIRLSDPSIRTLLDHTPTILADQVSPLLRENQQSLAVLMANSSVSTRIVASRMPAVNALLVAVPNGFTALGSVVRDGRARLDLVTQVGPVCFYDTPRRSVQDTSPRELDRDRHCTDESGRVQQRGSQNVPRTGVTPVGDETGPVPAEPADQVAVTVYDPATGVRSAGDGSTVRIGGSGGQQQILGDRSWVALLLQGAQ</sequence>
<dbReference type="InterPro" id="IPR024516">
    <property type="entry name" value="Mce_C"/>
</dbReference>
<dbReference type="NCBIfam" id="TIGR00996">
    <property type="entry name" value="Mtu_fam_mce"/>
    <property type="match status" value="1"/>
</dbReference>
<dbReference type="Pfam" id="PF11887">
    <property type="entry name" value="Mce4_CUP1"/>
    <property type="match status" value="1"/>
</dbReference>
<keyword evidence="6" id="KW-1185">Reference proteome</keyword>
<feature type="region of interest" description="Disordered" evidence="1">
    <location>
        <begin position="327"/>
        <end position="377"/>
    </location>
</feature>
<organism evidence="5 6">
    <name type="scientific">Rhodococcus triatomae</name>
    <dbReference type="NCBI Taxonomy" id="300028"/>
    <lineage>
        <taxon>Bacteria</taxon>
        <taxon>Bacillati</taxon>
        <taxon>Actinomycetota</taxon>
        <taxon>Actinomycetes</taxon>
        <taxon>Mycobacteriales</taxon>
        <taxon>Nocardiaceae</taxon>
        <taxon>Rhodococcus</taxon>
    </lineage>
</organism>
<dbReference type="Pfam" id="PF02470">
    <property type="entry name" value="MlaD"/>
    <property type="match status" value="1"/>
</dbReference>
<name>A0A1G7ZSQ9_9NOCA</name>
<feature type="transmembrane region" description="Helical" evidence="2">
    <location>
        <begin position="7"/>
        <end position="27"/>
    </location>
</feature>
<dbReference type="AlphaFoldDB" id="A0A1G7ZSQ9"/>
<dbReference type="EMBL" id="FNDN01000001">
    <property type="protein sequence ID" value="SDH11714.1"/>
    <property type="molecule type" value="Genomic_DNA"/>
</dbReference>
<keyword evidence="2" id="KW-0812">Transmembrane</keyword>
<evidence type="ECO:0000259" key="3">
    <source>
        <dbReference type="Pfam" id="PF02470"/>
    </source>
</evidence>
<dbReference type="OrthoDB" id="3606263at2"/>
<reference evidence="5 6" key="1">
    <citation type="submission" date="2016-10" db="EMBL/GenBank/DDBJ databases">
        <authorList>
            <person name="de Groot N.N."/>
        </authorList>
    </citation>
    <scope>NUCLEOTIDE SEQUENCE [LARGE SCALE GENOMIC DNA]</scope>
    <source>
        <strain evidence="5 6">DSM 44892</strain>
    </source>
</reference>
<feature type="domain" description="Mammalian cell entry C-terminal" evidence="4">
    <location>
        <begin position="123"/>
        <end position="295"/>
    </location>
</feature>
<dbReference type="PANTHER" id="PTHR33371:SF16">
    <property type="entry name" value="MCE-FAMILY PROTEIN MCE3F"/>
    <property type="match status" value="1"/>
</dbReference>